<feature type="transmembrane region" description="Helical" evidence="10">
    <location>
        <begin position="923"/>
        <end position="947"/>
    </location>
</feature>
<keyword evidence="5" id="KW-0547">Nucleotide-binding</keyword>
<dbReference type="InterPro" id="IPR003593">
    <property type="entry name" value="AAA+_ATPase"/>
</dbReference>
<feature type="domain" description="ABC transmembrane type-1" evidence="12">
    <location>
        <begin position="43"/>
        <end position="329"/>
    </location>
</feature>
<evidence type="ECO:0000256" key="2">
    <source>
        <dbReference type="ARBA" id="ARBA00007577"/>
    </source>
</evidence>
<reference evidence="13" key="1">
    <citation type="submission" date="2021-01" db="EMBL/GenBank/DDBJ databases">
        <authorList>
            <person name="Kaushik A."/>
        </authorList>
    </citation>
    <scope>NUCLEOTIDE SEQUENCE</scope>
    <source>
        <strain evidence="13">AG3-T5</strain>
    </source>
</reference>
<comment type="caution">
    <text evidence="13">The sequence shown here is derived from an EMBL/GenBank/DDBJ whole genome shotgun (WGS) entry which is preliminary data.</text>
</comment>
<feature type="transmembrane region" description="Helical" evidence="10">
    <location>
        <begin position="744"/>
        <end position="768"/>
    </location>
</feature>
<dbReference type="PANTHER" id="PTHR43394:SF27">
    <property type="entry name" value="ATP-DEPENDENT TRANSLOCASE ABCB1-LIKE"/>
    <property type="match status" value="1"/>
</dbReference>
<dbReference type="PROSITE" id="PS50893">
    <property type="entry name" value="ABC_TRANSPORTER_2"/>
    <property type="match status" value="2"/>
</dbReference>
<feature type="domain" description="ABC transmembrane type-1" evidence="12">
    <location>
        <begin position="701"/>
        <end position="988"/>
    </location>
</feature>
<dbReference type="Pfam" id="PF00005">
    <property type="entry name" value="ABC_tran"/>
    <property type="match status" value="2"/>
</dbReference>
<dbReference type="PANTHER" id="PTHR43394">
    <property type="entry name" value="ATP-DEPENDENT PERMEASE MDL1, MITOCHONDRIAL"/>
    <property type="match status" value="1"/>
</dbReference>
<sequence length="1304" mass="142035">MSENKEFGPADSVANTTRRATYNGPAYFYPFTYAERPEVLLYAAGTVTAIVSGACFPVLDLVYGIWTTAIVGGGSTSDIRRTTNTVAGVSLGIAILQFIMSTVFFCCFSIASARMTDRLRRAYLSSVVHQDAEFFEKVGPGEVGTRMIKDIASVRAAVGEKLSILIWSLSILIVAIVMAFSRAPRLAGVVFSIIPFSFILFTIVGQLSTKAEARLLTVDGQAGTLLEQILSSVRVVQSFAAETFLAKKYDAYLQRLQKLAKWRSLVRGLELGVANCVTSLIYSLTFWYGSKLVVGEGLEVGLMFTIFYNMFNALYSIVNILPHILAIKDSAAISAQLLQDIERVPKIDVCRTDGAKLWNNEKINADLELRNITFSYPSRPDHKSLVGVDMVLEGGKVTALVGASGSGKSTIAALLMRYYDPSSGQLLLTGHDTRSLNLTWLRSQISVVSQEPQLFTASISENIAYGLTGTPYELPSDPSEAQIQDARSRVEWALKQAQAWDFVCSLPEGMDYRVSGARTGVLSGGQRQRIAAARALVRRPRILLLDEGTSALDSETEQKLMKAIHKEQEETGMTTILIAHRLSSIQNADRIIAMSNGKVVEQGTYQELMALGGVFSGLVKHQISATQPISQDPESSEEKCTVPATSFSSPRLVKSRPDSDTSTMAAPPETLERGEGGEAKVSSSLSRRFIQLLSRYSFWIVGGIIGGMAIGASYPIAAWLIGFVMKTFSIQDDDSRLLREARKWSFWFLIMAIINIGTSFVVGFFLSAGADRIDRRLKLVSLVSLLKQEIGYFDKEENAAGALTAAVATHANNVATAIGLVWQQLVSATANFLGSMILGLVLSWKLTLLGISPVPFIIIAAYYNIVFIEKHERQAQKPLEEASAFASENVDAIKTVAALGREEAIMKQFDKSASKHAAKSRNLAIGAIGFGVGISSILLLSAIVMWWGTALYTRGHVTLSQLYSSFEAIVIAGYSASRMFTFIPDWARMVHGFRSICEWEDRHPDVAVLKPTKLLAPESQTLQKVEGELVFTSCTLKYASRPKPAVSDVSLTIKAGQSVAFCVEGELVFNSCTLKYASRPKPAVSDVSLTIKAGQSVAFCGPSGGGKSSIISMISRFYDPTTGTISLDGQDIRSIPLDEYRSHLALVSQDAVLYEGTFRENITLGETTVTQDQLEHACRNASILEFIQSLPEGFDTTVGFKGSQMSGGQRQRICIARALLRNPKILLLDEATSALDAESEQSVKQALEQASKGRTTISIAHRLSTIQNADVIHVVEEGRIVESGSHAELLALNGRYLDLVRSQL</sequence>
<evidence type="ECO:0000313" key="14">
    <source>
        <dbReference type="Proteomes" id="UP000663841"/>
    </source>
</evidence>
<comment type="similarity">
    <text evidence="2">Belongs to the ABC transporter superfamily. ABCB family. Multidrug resistance exporter (TC 3.A.1.201) subfamily.</text>
</comment>
<feature type="transmembrane region" description="Helical" evidence="10">
    <location>
        <begin position="86"/>
        <end position="111"/>
    </location>
</feature>
<dbReference type="FunFam" id="3.40.50.300:FF:000913">
    <property type="entry name" value="ABC multidrug transporter SitT"/>
    <property type="match status" value="1"/>
</dbReference>
<evidence type="ECO:0000256" key="5">
    <source>
        <dbReference type="ARBA" id="ARBA00022741"/>
    </source>
</evidence>
<keyword evidence="3" id="KW-0813">Transport</keyword>
<dbReference type="FunFam" id="3.40.50.300:FF:000836">
    <property type="entry name" value="ABC transporter B family member 25"/>
    <property type="match status" value="1"/>
</dbReference>
<gene>
    <name evidence="13" type="ORF">RDB_LOCUS116700</name>
</gene>
<dbReference type="InterPro" id="IPR011527">
    <property type="entry name" value="ABC1_TM_dom"/>
</dbReference>
<feature type="transmembrane region" description="Helical" evidence="10">
    <location>
        <begin position="850"/>
        <end position="868"/>
    </location>
</feature>
<keyword evidence="6" id="KW-0067">ATP-binding</keyword>
<evidence type="ECO:0000256" key="4">
    <source>
        <dbReference type="ARBA" id="ARBA00022692"/>
    </source>
</evidence>
<dbReference type="GO" id="GO:0005524">
    <property type="term" value="F:ATP binding"/>
    <property type="evidence" value="ECO:0007669"/>
    <property type="project" value="UniProtKB-KW"/>
</dbReference>
<dbReference type="GO" id="GO:0090374">
    <property type="term" value="P:oligopeptide export from mitochondrion"/>
    <property type="evidence" value="ECO:0007669"/>
    <property type="project" value="TreeGrafter"/>
</dbReference>
<protein>
    <recommendedName>
        <fullName evidence="15">ATP-binding cassette, subfamily B (MDR/TAP), member 1</fullName>
    </recommendedName>
</protein>
<dbReference type="InterPro" id="IPR017871">
    <property type="entry name" value="ABC_transporter-like_CS"/>
</dbReference>
<evidence type="ECO:0000256" key="10">
    <source>
        <dbReference type="SAM" id="Phobius"/>
    </source>
</evidence>
<dbReference type="EMBL" id="CAJMWW010000120">
    <property type="protein sequence ID" value="CAE6447465.1"/>
    <property type="molecule type" value="Genomic_DNA"/>
</dbReference>
<dbReference type="CDD" id="cd03249">
    <property type="entry name" value="ABC_MTABC3_MDL1_MDL2"/>
    <property type="match status" value="1"/>
</dbReference>
<feature type="transmembrane region" description="Helical" evidence="10">
    <location>
        <begin position="39"/>
        <end position="66"/>
    </location>
</feature>
<feature type="domain" description="ABC transporter" evidence="11">
    <location>
        <begin position="1063"/>
        <end position="1302"/>
    </location>
</feature>
<organism evidence="13 14">
    <name type="scientific">Rhizoctonia solani</name>
    <dbReference type="NCBI Taxonomy" id="456999"/>
    <lineage>
        <taxon>Eukaryota</taxon>
        <taxon>Fungi</taxon>
        <taxon>Dikarya</taxon>
        <taxon>Basidiomycota</taxon>
        <taxon>Agaricomycotina</taxon>
        <taxon>Agaricomycetes</taxon>
        <taxon>Cantharellales</taxon>
        <taxon>Ceratobasidiaceae</taxon>
        <taxon>Rhizoctonia</taxon>
    </lineage>
</organism>
<dbReference type="SUPFAM" id="SSF90123">
    <property type="entry name" value="ABC transporter transmembrane region"/>
    <property type="match status" value="2"/>
</dbReference>
<dbReference type="Pfam" id="PF00664">
    <property type="entry name" value="ABC_membrane"/>
    <property type="match status" value="2"/>
</dbReference>
<dbReference type="InterPro" id="IPR036640">
    <property type="entry name" value="ABC1_TM_sf"/>
</dbReference>
<dbReference type="PROSITE" id="PS00211">
    <property type="entry name" value="ABC_TRANSPORTER_1"/>
    <property type="match status" value="1"/>
</dbReference>
<evidence type="ECO:0000313" key="13">
    <source>
        <dbReference type="EMBL" id="CAE6447465.1"/>
    </source>
</evidence>
<dbReference type="GO" id="GO:0015421">
    <property type="term" value="F:ABC-type oligopeptide transporter activity"/>
    <property type="evidence" value="ECO:0007669"/>
    <property type="project" value="TreeGrafter"/>
</dbReference>
<feature type="region of interest" description="Disordered" evidence="9">
    <location>
        <begin position="626"/>
        <end position="678"/>
    </location>
</feature>
<dbReference type="Gene3D" id="1.20.1560.10">
    <property type="entry name" value="ABC transporter type 1, transmembrane domain"/>
    <property type="match status" value="1"/>
</dbReference>
<evidence type="ECO:0000256" key="9">
    <source>
        <dbReference type="SAM" id="MobiDB-lite"/>
    </source>
</evidence>
<keyword evidence="4 10" id="KW-0812">Transmembrane</keyword>
<dbReference type="CDD" id="cd18577">
    <property type="entry name" value="ABC_6TM_Pgp_ABCB1_D1_like"/>
    <property type="match status" value="1"/>
</dbReference>
<proteinExistence type="inferred from homology"/>
<feature type="transmembrane region" description="Helical" evidence="10">
    <location>
        <begin position="300"/>
        <end position="321"/>
    </location>
</feature>
<dbReference type="InterPro" id="IPR039421">
    <property type="entry name" value="Type_1_exporter"/>
</dbReference>
<feature type="transmembrane region" description="Helical" evidence="10">
    <location>
        <begin position="186"/>
        <end position="204"/>
    </location>
</feature>
<feature type="domain" description="ABC transporter" evidence="11">
    <location>
        <begin position="367"/>
        <end position="621"/>
    </location>
</feature>
<evidence type="ECO:0000256" key="7">
    <source>
        <dbReference type="ARBA" id="ARBA00022989"/>
    </source>
</evidence>
<dbReference type="SMART" id="SM00382">
    <property type="entry name" value="AAA"/>
    <property type="match status" value="2"/>
</dbReference>
<dbReference type="PROSITE" id="PS50929">
    <property type="entry name" value="ABC_TM1F"/>
    <property type="match status" value="2"/>
</dbReference>
<evidence type="ECO:0000256" key="3">
    <source>
        <dbReference type="ARBA" id="ARBA00022448"/>
    </source>
</evidence>
<comment type="subcellular location">
    <subcellularLocation>
        <location evidence="1">Membrane</location>
        <topology evidence="1">Multi-pass membrane protein</topology>
    </subcellularLocation>
</comment>
<keyword evidence="7 10" id="KW-1133">Transmembrane helix</keyword>
<evidence type="ECO:0000259" key="12">
    <source>
        <dbReference type="PROSITE" id="PS50929"/>
    </source>
</evidence>
<feature type="transmembrane region" description="Helical" evidence="10">
    <location>
        <begin position="265"/>
        <end position="288"/>
    </location>
</feature>
<dbReference type="GO" id="GO:0005743">
    <property type="term" value="C:mitochondrial inner membrane"/>
    <property type="evidence" value="ECO:0007669"/>
    <property type="project" value="TreeGrafter"/>
</dbReference>
<dbReference type="SUPFAM" id="SSF52540">
    <property type="entry name" value="P-loop containing nucleoside triphosphate hydrolases"/>
    <property type="match status" value="2"/>
</dbReference>
<feature type="transmembrane region" description="Helical" evidence="10">
    <location>
        <begin position="696"/>
        <end position="724"/>
    </location>
</feature>
<keyword evidence="8 10" id="KW-0472">Membrane</keyword>
<evidence type="ECO:0000256" key="1">
    <source>
        <dbReference type="ARBA" id="ARBA00004141"/>
    </source>
</evidence>
<dbReference type="InterPro" id="IPR027417">
    <property type="entry name" value="P-loop_NTPase"/>
</dbReference>
<name>A0A8H3GFZ4_9AGAM</name>
<feature type="transmembrane region" description="Helical" evidence="10">
    <location>
        <begin position="162"/>
        <end position="180"/>
    </location>
</feature>
<evidence type="ECO:0000256" key="8">
    <source>
        <dbReference type="ARBA" id="ARBA00023136"/>
    </source>
</evidence>
<dbReference type="Gene3D" id="3.40.50.300">
    <property type="entry name" value="P-loop containing nucleotide triphosphate hydrolases"/>
    <property type="match status" value="2"/>
</dbReference>
<dbReference type="GO" id="GO:0016887">
    <property type="term" value="F:ATP hydrolysis activity"/>
    <property type="evidence" value="ECO:0007669"/>
    <property type="project" value="InterPro"/>
</dbReference>
<dbReference type="Proteomes" id="UP000663841">
    <property type="component" value="Unassembled WGS sequence"/>
</dbReference>
<evidence type="ECO:0000256" key="6">
    <source>
        <dbReference type="ARBA" id="ARBA00022840"/>
    </source>
</evidence>
<dbReference type="InterPro" id="IPR003439">
    <property type="entry name" value="ABC_transporter-like_ATP-bd"/>
</dbReference>
<evidence type="ECO:0008006" key="15">
    <source>
        <dbReference type="Google" id="ProtNLM"/>
    </source>
</evidence>
<accession>A0A8H3GFZ4</accession>
<evidence type="ECO:0000259" key="11">
    <source>
        <dbReference type="PROSITE" id="PS50893"/>
    </source>
</evidence>
<feature type="transmembrane region" description="Helical" evidence="10">
    <location>
        <begin position="825"/>
        <end position="844"/>
    </location>
</feature>
<dbReference type="CDD" id="cd18578">
    <property type="entry name" value="ABC_6TM_Pgp_ABCB1_D2_like"/>
    <property type="match status" value="1"/>
</dbReference>